<dbReference type="EMBL" id="HACA01019194">
    <property type="protein sequence ID" value="CDW36555.1"/>
    <property type="molecule type" value="Transcribed_RNA"/>
</dbReference>
<proteinExistence type="predicted"/>
<organism evidence="1">
    <name type="scientific">Lepeophtheirus salmonis</name>
    <name type="common">Salmon louse</name>
    <name type="synonym">Caligus salmonis</name>
    <dbReference type="NCBI Taxonomy" id="72036"/>
    <lineage>
        <taxon>Eukaryota</taxon>
        <taxon>Metazoa</taxon>
        <taxon>Ecdysozoa</taxon>
        <taxon>Arthropoda</taxon>
        <taxon>Crustacea</taxon>
        <taxon>Multicrustacea</taxon>
        <taxon>Hexanauplia</taxon>
        <taxon>Copepoda</taxon>
        <taxon>Siphonostomatoida</taxon>
        <taxon>Caligidae</taxon>
        <taxon>Lepeophtheirus</taxon>
    </lineage>
</organism>
<sequence>MKDLHHQVTYPHGPFNFVEEFLSSIAHIQTYFNTKFRALTQLHIFFFNAYENNYPISKLTHSGTLPYYFIRPFLRLLNNNVLLQYGMNLRTMK</sequence>
<evidence type="ECO:0000313" key="1">
    <source>
        <dbReference type="EMBL" id="CDW36555.1"/>
    </source>
</evidence>
<name>A0A0K2UER9_LEPSM</name>
<reference evidence="1" key="1">
    <citation type="submission" date="2014-05" db="EMBL/GenBank/DDBJ databases">
        <authorList>
            <person name="Chronopoulou M."/>
        </authorList>
    </citation>
    <scope>NUCLEOTIDE SEQUENCE</scope>
    <source>
        <tissue evidence="1">Whole organism</tissue>
    </source>
</reference>
<dbReference type="AlphaFoldDB" id="A0A0K2UER9"/>
<accession>A0A0K2UER9</accession>
<protein>
    <submittedName>
        <fullName evidence="1">Uncharacterized protein</fullName>
    </submittedName>
</protein>